<dbReference type="Proteomes" id="UP001153331">
    <property type="component" value="Unassembled WGS sequence"/>
</dbReference>
<dbReference type="EMBL" id="JAPHNI010000117">
    <property type="protein sequence ID" value="KAJ8115894.1"/>
    <property type="molecule type" value="Genomic_DNA"/>
</dbReference>
<sequence length="132" mass="14725">MTKWRVCDIVGKACRSKMWRPRSPRGKFEASLPKEEQPVQSGLTARLLWTTFITAAFTELPRASSDATRKLRGRQISAAYRLEGIRTKREPSMNNSLLHTDTALPSAEISYDHGIVLLTSRGDHGVATKTLA</sequence>
<name>A0ACC2IL21_9PLEO</name>
<gene>
    <name evidence="1" type="ORF">OPT61_g2549</name>
</gene>
<comment type="caution">
    <text evidence="1">The sequence shown here is derived from an EMBL/GenBank/DDBJ whole genome shotgun (WGS) entry which is preliminary data.</text>
</comment>
<reference evidence="1" key="1">
    <citation type="submission" date="2022-11" db="EMBL/GenBank/DDBJ databases">
        <title>Genome Sequence of Boeremia exigua.</title>
        <authorList>
            <person name="Buettner E."/>
        </authorList>
    </citation>
    <scope>NUCLEOTIDE SEQUENCE</scope>
    <source>
        <strain evidence="1">CU02</strain>
    </source>
</reference>
<evidence type="ECO:0000313" key="1">
    <source>
        <dbReference type="EMBL" id="KAJ8115894.1"/>
    </source>
</evidence>
<accession>A0ACC2IL21</accession>
<keyword evidence="2" id="KW-1185">Reference proteome</keyword>
<evidence type="ECO:0000313" key="2">
    <source>
        <dbReference type="Proteomes" id="UP001153331"/>
    </source>
</evidence>
<proteinExistence type="predicted"/>
<organism evidence="1 2">
    <name type="scientific">Boeremia exigua</name>
    <dbReference type="NCBI Taxonomy" id="749465"/>
    <lineage>
        <taxon>Eukaryota</taxon>
        <taxon>Fungi</taxon>
        <taxon>Dikarya</taxon>
        <taxon>Ascomycota</taxon>
        <taxon>Pezizomycotina</taxon>
        <taxon>Dothideomycetes</taxon>
        <taxon>Pleosporomycetidae</taxon>
        <taxon>Pleosporales</taxon>
        <taxon>Pleosporineae</taxon>
        <taxon>Didymellaceae</taxon>
        <taxon>Boeremia</taxon>
    </lineage>
</organism>
<protein>
    <submittedName>
        <fullName evidence="1">Uncharacterized protein</fullName>
    </submittedName>
</protein>